<reference evidence="4 5" key="1">
    <citation type="submission" date="2020-08" db="EMBL/GenBank/DDBJ databases">
        <title>Genomic Encyclopedia of Type Strains, Phase IV (KMG-IV): sequencing the most valuable type-strain genomes for metagenomic binning, comparative biology and taxonomic classification.</title>
        <authorList>
            <person name="Goeker M."/>
        </authorList>
    </citation>
    <scope>NUCLEOTIDE SEQUENCE [LARGE SCALE GENOMIC DNA]</scope>
    <source>
        <strain evidence="4 5">DSM 15743</strain>
    </source>
</reference>
<feature type="transmembrane region" description="Helical" evidence="2">
    <location>
        <begin position="38"/>
        <end position="58"/>
    </location>
</feature>
<proteinExistence type="predicted"/>
<evidence type="ECO:0000256" key="2">
    <source>
        <dbReference type="SAM" id="Phobius"/>
    </source>
</evidence>
<keyword evidence="2" id="KW-0812">Transmembrane</keyword>
<name>A0A7W6IEI9_9HYPH</name>
<feature type="domain" description="DUF3828" evidence="3">
    <location>
        <begin position="73"/>
        <end position="184"/>
    </location>
</feature>
<organism evidence="4 5">
    <name type="scientific">Microvirga flocculans</name>
    <dbReference type="NCBI Taxonomy" id="217168"/>
    <lineage>
        <taxon>Bacteria</taxon>
        <taxon>Pseudomonadati</taxon>
        <taxon>Pseudomonadota</taxon>
        <taxon>Alphaproteobacteria</taxon>
        <taxon>Hyphomicrobiales</taxon>
        <taxon>Methylobacteriaceae</taxon>
        <taxon>Microvirga</taxon>
    </lineage>
</organism>
<feature type="region of interest" description="Disordered" evidence="1">
    <location>
        <begin position="1"/>
        <end position="27"/>
    </location>
</feature>
<keyword evidence="2" id="KW-1133">Transmembrane helix</keyword>
<comment type="caution">
    <text evidence="4">The sequence shown here is derived from an EMBL/GenBank/DDBJ whole genome shotgun (WGS) entry which is preliminary data.</text>
</comment>
<accession>A0A7W6IEI9</accession>
<dbReference type="EMBL" id="JACIDC010000005">
    <property type="protein sequence ID" value="MBB4040013.1"/>
    <property type="molecule type" value="Genomic_DNA"/>
</dbReference>
<dbReference type="InterPro" id="IPR024289">
    <property type="entry name" value="DUF3828"/>
</dbReference>
<keyword evidence="5" id="KW-1185">Reference proteome</keyword>
<sequence length="200" mass="21862">MQLRRSRPASPRNALSGGRPAASIATPRHSPASMIQNLAASFLLRLAALFAAIVFIGLSATAPSIAQDDAARQFLIGIYKLYMGKNASGADYTSEELASRYFDETLTELIVRDQKESEGELGRIGFDPFINAQDFSIKSVNVTVTPVEPDRAKGVVNFVNSGRRQTITYDLVKTAKGWRISDIHWTGTTDTFRSLLSAPH</sequence>
<gene>
    <name evidence="4" type="ORF">GGR34_001664</name>
</gene>
<evidence type="ECO:0000313" key="4">
    <source>
        <dbReference type="EMBL" id="MBB4040013.1"/>
    </source>
</evidence>
<dbReference type="RefSeq" id="WP_027315372.1">
    <property type="nucleotide sequence ID" value="NZ_JACIDC010000005.1"/>
</dbReference>
<evidence type="ECO:0000313" key="5">
    <source>
        <dbReference type="Proteomes" id="UP000519439"/>
    </source>
</evidence>
<protein>
    <recommendedName>
        <fullName evidence="3">DUF3828 domain-containing protein</fullName>
    </recommendedName>
</protein>
<keyword evidence="2" id="KW-0472">Membrane</keyword>
<evidence type="ECO:0000256" key="1">
    <source>
        <dbReference type="SAM" id="MobiDB-lite"/>
    </source>
</evidence>
<dbReference type="Gene3D" id="3.10.450.50">
    <property type="match status" value="1"/>
</dbReference>
<dbReference type="Proteomes" id="UP000519439">
    <property type="component" value="Unassembled WGS sequence"/>
</dbReference>
<dbReference type="AlphaFoldDB" id="A0A7W6IEI9"/>
<dbReference type="Pfam" id="PF12883">
    <property type="entry name" value="DUF3828"/>
    <property type="match status" value="1"/>
</dbReference>
<evidence type="ECO:0000259" key="3">
    <source>
        <dbReference type="Pfam" id="PF12883"/>
    </source>
</evidence>